<sequence length="117" mass="12569">MRRRSQGFIGCLKRKIRQQIPAKMGLARSVALSRCPARLCEGEESRGSLPGGPRCQREKREGGASVCWLSGPIARARAGRKRGRTGSAQMRRGREGKGELGSGAAAALLGWPLGRGR</sequence>
<gene>
    <name evidence="2" type="ORF">SORBI_3008G033750</name>
</gene>
<dbReference type="EMBL" id="CM000767">
    <property type="protein sequence ID" value="OQU78701.1"/>
    <property type="molecule type" value="Genomic_DNA"/>
</dbReference>
<feature type="region of interest" description="Disordered" evidence="1">
    <location>
        <begin position="77"/>
        <end position="101"/>
    </location>
</feature>
<evidence type="ECO:0000256" key="1">
    <source>
        <dbReference type="SAM" id="MobiDB-lite"/>
    </source>
</evidence>
<proteinExistence type="predicted"/>
<reference evidence="3" key="2">
    <citation type="journal article" date="2018" name="Plant J.">
        <title>The Sorghum bicolor reference genome: improved assembly, gene annotations, a transcriptome atlas, and signatures of genome organization.</title>
        <authorList>
            <person name="McCormick R.F."/>
            <person name="Truong S.K."/>
            <person name="Sreedasyam A."/>
            <person name="Jenkins J."/>
            <person name="Shu S."/>
            <person name="Sims D."/>
            <person name="Kennedy M."/>
            <person name="Amirebrahimi M."/>
            <person name="Weers B.D."/>
            <person name="McKinley B."/>
            <person name="Mattison A."/>
            <person name="Morishige D.T."/>
            <person name="Grimwood J."/>
            <person name="Schmutz J."/>
            <person name="Mullet J.E."/>
        </authorList>
    </citation>
    <scope>NUCLEOTIDE SEQUENCE [LARGE SCALE GENOMIC DNA]</scope>
    <source>
        <strain evidence="3">cv. BTx623</strain>
    </source>
</reference>
<evidence type="ECO:0000313" key="3">
    <source>
        <dbReference type="Proteomes" id="UP000000768"/>
    </source>
</evidence>
<keyword evidence="3" id="KW-1185">Reference proteome</keyword>
<feature type="region of interest" description="Disordered" evidence="1">
    <location>
        <begin position="42"/>
        <end position="63"/>
    </location>
</feature>
<dbReference type="Gramene" id="OQU78701">
    <property type="protein sequence ID" value="OQU78701"/>
    <property type="gene ID" value="SORBI_3008G033750"/>
</dbReference>
<dbReference type="AlphaFoldDB" id="A0A1Z5R5H2"/>
<evidence type="ECO:0000313" key="2">
    <source>
        <dbReference type="EMBL" id="OQU78701.1"/>
    </source>
</evidence>
<name>A0A1Z5R5H2_SORBI</name>
<dbReference type="Proteomes" id="UP000000768">
    <property type="component" value="Chromosome 8"/>
</dbReference>
<protein>
    <submittedName>
        <fullName evidence="2">Uncharacterized protein</fullName>
    </submittedName>
</protein>
<dbReference type="InParanoid" id="A0A1Z5R5H2"/>
<organism evidence="2 3">
    <name type="scientific">Sorghum bicolor</name>
    <name type="common">Sorghum</name>
    <name type="synonym">Sorghum vulgare</name>
    <dbReference type="NCBI Taxonomy" id="4558"/>
    <lineage>
        <taxon>Eukaryota</taxon>
        <taxon>Viridiplantae</taxon>
        <taxon>Streptophyta</taxon>
        <taxon>Embryophyta</taxon>
        <taxon>Tracheophyta</taxon>
        <taxon>Spermatophyta</taxon>
        <taxon>Magnoliopsida</taxon>
        <taxon>Liliopsida</taxon>
        <taxon>Poales</taxon>
        <taxon>Poaceae</taxon>
        <taxon>PACMAD clade</taxon>
        <taxon>Panicoideae</taxon>
        <taxon>Andropogonodae</taxon>
        <taxon>Andropogoneae</taxon>
        <taxon>Sorghinae</taxon>
        <taxon>Sorghum</taxon>
    </lineage>
</organism>
<reference evidence="2 3" key="1">
    <citation type="journal article" date="2009" name="Nature">
        <title>The Sorghum bicolor genome and the diversification of grasses.</title>
        <authorList>
            <person name="Paterson A.H."/>
            <person name="Bowers J.E."/>
            <person name="Bruggmann R."/>
            <person name="Dubchak I."/>
            <person name="Grimwood J."/>
            <person name="Gundlach H."/>
            <person name="Haberer G."/>
            <person name="Hellsten U."/>
            <person name="Mitros T."/>
            <person name="Poliakov A."/>
            <person name="Schmutz J."/>
            <person name="Spannagl M."/>
            <person name="Tang H."/>
            <person name="Wang X."/>
            <person name="Wicker T."/>
            <person name="Bharti A.K."/>
            <person name="Chapman J."/>
            <person name="Feltus F.A."/>
            <person name="Gowik U."/>
            <person name="Grigoriev I.V."/>
            <person name="Lyons E."/>
            <person name="Maher C.A."/>
            <person name="Martis M."/>
            <person name="Narechania A."/>
            <person name="Otillar R.P."/>
            <person name="Penning B.W."/>
            <person name="Salamov A.A."/>
            <person name="Wang Y."/>
            <person name="Zhang L."/>
            <person name="Carpita N.C."/>
            <person name="Freeling M."/>
            <person name="Gingle A.R."/>
            <person name="Hash C.T."/>
            <person name="Keller B."/>
            <person name="Klein P."/>
            <person name="Kresovich S."/>
            <person name="McCann M.C."/>
            <person name="Ming R."/>
            <person name="Peterson D.G."/>
            <person name="Mehboob-ur-Rahman"/>
            <person name="Ware D."/>
            <person name="Westhoff P."/>
            <person name="Mayer K.F."/>
            <person name="Messing J."/>
            <person name="Rokhsar D.S."/>
        </authorList>
    </citation>
    <scope>NUCLEOTIDE SEQUENCE [LARGE SCALE GENOMIC DNA]</scope>
    <source>
        <strain evidence="3">cv. BTx623</strain>
    </source>
</reference>
<accession>A0A1Z5R5H2</accession>